<reference evidence="1" key="1">
    <citation type="journal article" date="2015" name="Nature">
        <title>Complex archaea that bridge the gap between prokaryotes and eukaryotes.</title>
        <authorList>
            <person name="Spang A."/>
            <person name="Saw J.H."/>
            <person name="Jorgensen S.L."/>
            <person name="Zaremba-Niedzwiedzka K."/>
            <person name="Martijn J."/>
            <person name="Lind A.E."/>
            <person name="van Eijk R."/>
            <person name="Schleper C."/>
            <person name="Guy L."/>
            <person name="Ettema T.J."/>
        </authorList>
    </citation>
    <scope>NUCLEOTIDE SEQUENCE</scope>
</reference>
<dbReference type="EMBL" id="LAZR01000254">
    <property type="protein sequence ID" value="KKN79022.1"/>
    <property type="molecule type" value="Genomic_DNA"/>
</dbReference>
<gene>
    <name evidence="1" type="ORF">LCGC14_0344980</name>
</gene>
<dbReference type="AlphaFoldDB" id="A0A0F9TVP6"/>
<name>A0A0F9TVP6_9ZZZZ</name>
<comment type="caution">
    <text evidence="1">The sequence shown here is derived from an EMBL/GenBank/DDBJ whole genome shotgun (WGS) entry which is preliminary data.</text>
</comment>
<sequence>MAASSWNPKNPRILTDAGGGIAPIYKFKEGTATQAYKAGALCYLDTSNGRVTGPVADSGDLIGGIAQEDASGTANTVARMQIIRPGDRMVFTCYDASDAAETAASNFKAGLTYDIEEIDGVCYAEVDSEHATTENLTFIAAVLDSTGTSTNEGIFQVETNSLNFGRTA</sequence>
<proteinExistence type="predicted"/>
<protein>
    <submittedName>
        <fullName evidence="1">Uncharacterized protein</fullName>
    </submittedName>
</protein>
<organism evidence="1">
    <name type="scientific">marine sediment metagenome</name>
    <dbReference type="NCBI Taxonomy" id="412755"/>
    <lineage>
        <taxon>unclassified sequences</taxon>
        <taxon>metagenomes</taxon>
        <taxon>ecological metagenomes</taxon>
    </lineage>
</organism>
<evidence type="ECO:0000313" key="1">
    <source>
        <dbReference type="EMBL" id="KKN79022.1"/>
    </source>
</evidence>
<accession>A0A0F9TVP6</accession>